<organism evidence="1 2">
    <name type="scientific">Austropuccinia psidii MF-1</name>
    <dbReference type="NCBI Taxonomy" id="1389203"/>
    <lineage>
        <taxon>Eukaryota</taxon>
        <taxon>Fungi</taxon>
        <taxon>Dikarya</taxon>
        <taxon>Basidiomycota</taxon>
        <taxon>Pucciniomycotina</taxon>
        <taxon>Pucciniomycetes</taxon>
        <taxon>Pucciniales</taxon>
        <taxon>Sphaerophragmiaceae</taxon>
        <taxon>Austropuccinia</taxon>
    </lineage>
</organism>
<dbReference type="Proteomes" id="UP000765509">
    <property type="component" value="Unassembled WGS sequence"/>
</dbReference>
<keyword evidence="2" id="KW-1185">Reference proteome</keyword>
<comment type="caution">
    <text evidence="1">The sequence shown here is derived from an EMBL/GenBank/DDBJ whole genome shotgun (WGS) entry which is preliminary data.</text>
</comment>
<reference evidence="1" key="1">
    <citation type="submission" date="2021-03" db="EMBL/GenBank/DDBJ databases">
        <title>Draft genome sequence of rust myrtle Austropuccinia psidii MF-1, a brazilian biotype.</title>
        <authorList>
            <person name="Quecine M.C."/>
            <person name="Pachon D.M.R."/>
            <person name="Bonatelli M.L."/>
            <person name="Correr F.H."/>
            <person name="Franceschini L.M."/>
            <person name="Leite T.F."/>
            <person name="Margarido G.R.A."/>
            <person name="Almeida C.A."/>
            <person name="Ferrarezi J.A."/>
            <person name="Labate C.A."/>
        </authorList>
    </citation>
    <scope>NUCLEOTIDE SEQUENCE</scope>
    <source>
        <strain evidence="1">MF-1</strain>
    </source>
</reference>
<evidence type="ECO:0000313" key="1">
    <source>
        <dbReference type="EMBL" id="MBW0508600.1"/>
    </source>
</evidence>
<dbReference type="AlphaFoldDB" id="A0A9Q3HP40"/>
<dbReference type="EMBL" id="AVOT02020423">
    <property type="protein sequence ID" value="MBW0508600.1"/>
    <property type="molecule type" value="Genomic_DNA"/>
</dbReference>
<gene>
    <name evidence="1" type="ORF">O181_048315</name>
</gene>
<name>A0A9Q3HP40_9BASI</name>
<protein>
    <submittedName>
        <fullName evidence="1">Uncharacterized protein</fullName>
    </submittedName>
</protein>
<sequence length="134" mass="15871">MIQALVDMIRRFCAYGIEFKDTDGFTHDWFTSIPACQLEYKKSIHSSTFKTPAMLEKYWNLILVYDTLKKDLADLHPTERSFKLMLDKERHNANKFMQDSFKYAKERWDKSSKSPYFNIEDLVLVSILSLSNIK</sequence>
<accession>A0A9Q3HP40</accession>
<evidence type="ECO:0000313" key="2">
    <source>
        <dbReference type="Proteomes" id="UP000765509"/>
    </source>
</evidence>
<proteinExistence type="predicted"/>